<dbReference type="STRING" id="456481.LEPBI_Ia1510"/>
<keyword evidence="4" id="KW-1185">Reference proteome</keyword>
<evidence type="ECO:0000259" key="2">
    <source>
        <dbReference type="PROSITE" id="PS51084"/>
    </source>
</evidence>
<dbReference type="InterPro" id="IPR036265">
    <property type="entry name" value="HIT-like_sf"/>
</dbReference>
<evidence type="ECO:0000256" key="1">
    <source>
        <dbReference type="PROSITE-ProRule" id="PRU00464"/>
    </source>
</evidence>
<dbReference type="Proteomes" id="UP000001847">
    <property type="component" value="Chromosome I"/>
</dbReference>
<gene>
    <name evidence="3" type="ordered locus">LEPBI_Ia1510</name>
</gene>
<dbReference type="AlphaFoldDB" id="B0SQG4"/>
<dbReference type="Gene3D" id="3.30.428.10">
    <property type="entry name" value="HIT-like"/>
    <property type="match status" value="1"/>
</dbReference>
<dbReference type="Pfam" id="PF11969">
    <property type="entry name" value="DcpS_C"/>
    <property type="match status" value="1"/>
</dbReference>
<dbReference type="EMBL" id="CP000786">
    <property type="protein sequence ID" value="ABZ97622.1"/>
    <property type="molecule type" value="Genomic_DNA"/>
</dbReference>
<evidence type="ECO:0000313" key="4">
    <source>
        <dbReference type="Proteomes" id="UP000001847"/>
    </source>
</evidence>
<accession>B0SQG4</accession>
<sequence length="122" mass="14037">MGRMMTCPICQAHKNPSEILFENEFWILRKANQNLDGYLYLEIKGHIESWNQLTMEQFEAYGRALHKGTELIESSHPEKIYMTAIAERVPHLHVHLIPRFKGQTPGIEHIAQATGPGFPKPM</sequence>
<reference evidence="3 4" key="1">
    <citation type="journal article" date="2008" name="PLoS ONE">
        <title>Genome sequence of the saprophyte Leptospira biflexa provides insights into the evolution of Leptospira and the pathogenesis of leptospirosis.</title>
        <authorList>
            <person name="Picardeau M."/>
            <person name="Bulach D.M."/>
            <person name="Bouchier C."/>
            <person name="Zuerner R.L."/>
            <person name="Zidane N."/>
            <person name="Wilson P.J."/>
            <person name="Creno S."/>
            <person name="Kuczek E.S."/>
            <person name="Bommezzadri S."/>
            <person name="Davis J.C."/>
            <person name="McGrath A."/>
            <person name="Johnson M.J."/>
            <person name="Boursaux-Eude C."/>
            <person name="Seemann T."/>
            <person name="Rouy Z."/>
            <person name="Coppel R.L."/>
            <person name="Rood J.I."/>
            <person name="Lajus A."/>
            <person name="Davies J.K."/>
            <person name="Medigue C."/>
            <person name="Adler B."/>
        </authorList>
    </citation>
    <scope>NUCLEOTIDE SEQUENCE [LARGE SCALE GENOMIC DNA]</scope>
    <source>
        <strain evidence="4">Patoc 1 / ATCC 23582 / Paris</strain>
    </source>
</reference>
<proteinExistence type="predicted"/>
<name>B0SQG4_LEPBP</name>
<dbReference type="PROSITE" id="PS51084">
    <property type="entry name" value="HIT_2"/>
    <property type="match status" value="1"/>
</dbReference>
<dbReference type="InterPro" id="IPR011146">
    <property type="entry name" value="HIT-like"/>
</dbReference>
<dbReference type="HOGENOM" id="CLU_136730_0_0_12"/>
<dbReference type="SUPFAM" id="SSF54197">
    <property type="entry name" value="HIT-like"/>
    <property type="match status" value="1"/>
</dbReference>
<feature type="short sequence motif" description="Histidine triad motif" evidence="1">
    <location>
        <begin position="91"/>
        <end position="95"/>
    </location>
</feature>
<organism evidence="3 4">
    <name type="scientific">Leptospira biflexa serovar Patoc (strain Patoc 1 / ATCC 23582 / Paris)</name>
    <dbReference type="NCBI Taxonomy" id="456481"/>
    <lineage>
        <taxon>Bacteria</taxon>
        <taxon>Pseudomonadati</taxon>
        <taxon>Spirochaetota</taxon>
        <taxon>Spirochaetia</taxon>
        <taxon>Leptospirales</taxon>
        <taxon>Leptospiraceae</taxon>
        <taxon>Leptospira</taxon>
    </lineage>
</organism>
<evidence type="ECO:0000313" key="3">
    <source>
        <dbReference type="EMBL" id="ABZ97622.1"/>
    </source>
</evidence>
<feature type="domain" description="HIT" evidence="2">
    <location>
        <begin position="5"/>
        <end position="106"/>
    </location>
</feature>
<dbReference type="KEGG" id="lbi:LEPBI_Ia1510"/>
<dbReference type="GO" id="GO:0003824">
    <property type="term" value="F:catalytic activity"/>
    <property type="evidence" value="ECO:0007669"/>
    <property type="project" value="InterPro"/>
</dbReference>
<protein>
    <submittedName>
        <fullName evidence="3">Putative histidine triad (HIT) protein</fullName>
    </submittedName>
</protein>